<protein>
    <submittedName>
        <fullName evidence="1">Helix-turn-helix domain-containing protein</fullName>
    </submittedName>
</protein>
<organism evidence="1 2">
    <name type="scientific">Achromobacter spanius</name>
    <dbReference type="NCBI Taxonomy" id="217203"/>
    <lineage>
        <taxon>Bacteria</taxon>
        <taxon>Pseudomonadati</taxon>
        <taxon>Pseudomonadota</taxon>
        <taxon>Betaproteobacteria</taxon>
        <taxon>Burkholderiales</taxon>
        <taxon>Alcaligenaceae</taxon>
        <taxon>Achromobacter</taxon>
    </lineage>
</organism>
<dbReference type="Pfam" id="PF15943">
    <property type="entry name" value="YdaS_toxin"/>
    <property type="match status" value="1"/>
</dbReference>
<evidence type="ECO:0000313" key="1">
    <source>
        <dbReference type="EMBL" id="MDH0740160.1"/>
    </source>
</evidence>
<dbReference type="InterPro" id="IPR001387">
    <property type="entry name" value="Cro/C1-type_HTH"/>
</dbReference>
<dbReference type="Gene3D" id="1.10.260.40">
    <property type="entry name" value="lambda repressor-like DNA-binding domains"/>
    <property type="match status" value="1"/>
</dbReference>
<dbReference type="InterPro" id="IPR031856">
    <property type="entry name" value="YdaS_toxin-like"/>
</dbReference>
<dbReference type="GO" id="GO:0003677">
    <property type="term" value="F:DNA binding"/>
    <property type="evidence" value="ECO:0007669"/>
    <property type="project" value="InterPro"/>
</dbReference>
<dbReference type="SUPFAM" id="SSF47413">
    <property type="entry name" value="lambda repressor-like DNA-binding domains"/>
    <property type="match status" value="1"/>
</dbReference>
<sequence length="80" mass="8700">MDLKTYISTSPRGTAASLAKAIGVSPSYLSQMASGQSPISPERCVAIEKETGGVVSRRDLWPDGWDRIWPELKVAAYAHH</sequence>
<evidence type="ECO:0000313" key="2">
    <source>
        <dbReference type="Proteomes" id="UP001161094"/>
    </source>
</evidence>
<name>A0AA42LVH4_9BURK</name>
<dbReference type="RefSeq" id="WP_279997572.1">
    <property type="nucleotide sequence ID" value="NZ_JAOCDZ010000037.1"/>
</dbReference>
<proteinExistence type="predicted"/>
<dbReference type="Proteomes" id="UP001161094">
    <property type="component" value="Unassembled WGS sequence"/>
</dbReference>
<dbReference type="CDD" id="cd00093">
    <property type="entry name" value="HTH_XRE"/>
    <property type="match status" value="1"/>
</dbReference>
<gene>
    <name evidence="1" type="ORF">N5D93_30480</name>
</gene>
<dbReference type="EMBL" id="JAOCDZ010000037">
    <property type="protein sequence ID" value="MDH0740160.1"/>
    <property type="molecule type" value="Genomic_DNA"/>
</dbReference>
<comment type="caution">
    <text evidence="1">The sequence shown here is derived from an EMBL/GenBank/DDBJ whole genome shotgun (WGS) entry which is preliminary data.</text>
</comment>
<dbReference type="InterPro" id="IPR010982">
    <property type="entry name" value="Lambda_DNA-bd_dom_sf"/>
</dbReference>
<accession>A0AA42LVH4</accession>
<reference evidence="1" key="1">
    <citation type="submission" date="2022-09" db="EMBL/GenBank/DDBJ databases">
        <title>Intensive care unit water sources are persistently colonized with multi-drug resistant bacteria and are the site of extensive horizontal gene transfer of antibiotic resistance genes.</title>
        <authorList>
            <person name="Diorio-Toth L."/>
        </authorList>
    </citation>
    <scope>NUCLEOTIDE SEQUENCE</scope>
    <source>
        <strain evidence="1">GD03843</strain>
    </source>
</reference>
<dbReference type="AlphaFoldDB" id="A0AA42LVH4"/>